<dbReference type="PROSITE" id="PS51273">
    <property type="entry name" value="GATASE_TYPE_1"/>
    <property type="match status" value="1"/>
</dbReference>
<feature type="active site" evidence="10 11">
    <location>
        <position position="185"/>
    </location>
</feature>
<keyword evidence="13" id="KW-0328">Glycosyltransferase</keyword>
<evidence type="ECO:0000256" key="8">
    <source>
        <dbReference type="ARBA" id="ARBA00047838"/>
    </source>
</evidence>
<keyword evidence="6 10" id="KW-0368">Histidine biosynthesis</keyword>
<dbReference type="OrthoDB" id="9807137at2"/>
<dbReference type="GO" id="GO:0016829">
    <property type="term" value="F:lyase activity"/>
    <property type="evidence" value="ECO:0007669"/>
    <property type="project" value="UniProtKB-KW"/>
</dbReference>
<evidence type="ECO:0000313" key="14">
    <source>
        <dbReference type="Proteomes" id="UP000029452"/>
    </source>
</evidence>
<dbReference type="PATRIC" id="fig|178606.4.peg.503"/>
<dbReference type="PIRSF" id="PIRSF000495">
    <property type="entry name" value="Amidotransf_hisH"/>
    <property type="match status" value="1"/>
</dbReference>
<comment type="subcellular location">
    <subcellularLocation>
        <location evidence="10">Cytoplasm</location>
    </subcellularLocation>
</comment>
<evidence type="ECO:0000259" key="12">
    <source>
        <dbReference type="Pfam" id="PF00117"/>
    </source>
</evidence>
<comment type="function">
    <text evidence="10">IGPS catalyzes the conversion of PRFAR and glutamine to IGP, AICAR and glutamate. The HisH subunit catalyzes the hydrolysis of glutamine to glutamate and ammonia as part of the synthesis of IGP and AICAR. The resulting ammonia molecule is channeled to the active site of HisF.</text>
</comment>
<dbReference type="InterPro" id="IPR010139">
    <property type="entry name" value="Imidazole-glycPsynth_HisH"/>
</dbReference>
<dbReference type="RefSeq" id="WP_023524687.1">
    <property type="nucleotide sequence ID" value="NZ_JBPKCJ010000004.1"/>
</dbReference>
<keyword evidence="13" id="KW-0808">Transferase</keyword>
<dbReference type="GO" id="GO:0004359">
    <property type="term" value="F:glutaminase activity"/>
    <property type="evidence" value="ECO:0007669"/>
    <property type="project" value="UniProtKB-EC"/>
</dbReference>
<dbReference type="GO" id="GO:0000107">
    <property type="term" value="F:imidazoleglycerol-phosphate synthase activity"/>
    <property type="evidence" value="ECO:0007669"/>
    <property type="project" value="UniProtKB-UniRule"/>
</dbReference>
<dbReference type="CDD" id="cd01748">
    <property type="entry name" value="GATase1_IGP_Synthase"/>
    <property type="match status" value="1"/>
</dbReference>
<comment type="subunit">
    <text evidence="2 10">Heterodimer of HisH and HisF.</text>
</comment>
<dbReference type="InterPro" id="IPR029062">
    <property type="entry name" value="Class_I_gatase-like"/>
</dbReference>
<dbReference type="EC" id="4.3.2.10" evidence="10"/>
<dbReference type="Gene3D" id="3.40.50.880">
    <property type="match status" value="1"/>
</dbReference>
<comment type="pathway">
    <text evidence="1 10">Amino-acid biosynthesis; L-histidine biosynthesis; L-histidine from 5-phospho-alpha-D-ribose 1-diphosphate: step 5/9.</text>
</comment>
<dbReference type="GO" id="GO:0005737">
    <property type="term" value="C:cytoplasm"/>
    <property type="evidence" value="ECO:0007669"/>
    <property type="project" value="UniProtKB-SubCell"/>
</dbReference>
<name>A0A094X7R1_9BACT</name>
<comment type="caution">
    <text evidence="13">The sequence shown here is derived from an EMBL/GenBank/DDBJ whole genome shotgun (WGS) entry which is preliminary data.</text>
</comment>
<feature type="active site" evidence="10 11">
    <location>
        <position position="187"/>
    </location>
</feature>
<keyword evidence="4 10" id="KW-0378">Hydrolase</keyword>
<proteinExistence type="inferred from homology"/>
<dbReference type="PANTHER" id="PTHR42701:SF1">
    <property type="entry name" value="IMIDAZOLE GLYCEROL PHOSPHATE SYNTHASE SUBUNIT HISH"/>
    <property type="match status" value="1"/>
</dbReference>
<evidence type="ECO:0000313" key="13">
    <source>
        <dbReference type="EMBL" id="KGA94539.1"/>
    </source>
</evidence>
<evidence type="ECO:0000256" key="4">
    <source>
        <dbReference type="ARBA" id="ARBA00022801"/>
    </source>
</evidence>
<dbReference type="EC" id="3.5.1.2" evidence="10"/>
<comment type="catalytic activity">
    <reaction evidence="8 10">
        <text>5-[(5-phospho-1-deoxy-D-ribulos-1-ylimino)methylamino]-1-(5-phospho-beta-D-ribosyl)imidazole-4-carboxamide + L-glutamine = D-erythro-1-(imidazol-4-yl)glycerol 3-phosphate + 5-amino-1-(5-phospho-beta-D-ribosyl)imidazole-4-carboxamide + L-glutamate + H(+)</text>
        <dbReference type="Rhea" id="RHEA:24793"/>
        <dbReference type="ChEBI" id="CHEBI:15378"/>
        <dbReference type="ChEBI" id="CHEBI:29985"/>
        <dbReference type="ChEBI" id="CHEBI:58278"/>
        <dbReference type="ChEBI" id="CHEBI:58359"/>
        <dbReference type="ChEBI" id="CHEBI:58475"/>
        <dbReference type="ChEBI" id="CHEBI:58525"/>
        <dbReference type="EC" id="4.3.2.10"/>
    </reaction>
</comment>
<dbReference type="AlphaFoldDB" id="A0A094X7R1"/>
<comment type="catalytic activity">
    <reaction evidence="9 10">
        <text>L-glutamine + H2O = L-glutamate + NH4(+)</text>
        <dbReference type="Rhea" id="RHEA:15889"/>
        <dbReference type="ChEBI" id="CHEBI:15377"/>
        <dbReference type="ChEBI" id="CHEBI:28938"/>
        <dbReference type="ChEBI" id="CHEBI:29985"/>
        <dbReference type="ChEBI" id="CHEBI:58359"/>
        <dbReference type="EC" id="3.5.1.2"/>
    </reaction>
</comment>
<dbReference type="SUPFAM" id="SSF52317">
    <property type="entry name" value="Class I glutamine amidotransferase-like"/>
    <property type="match status" value="1"/>
</dbReference>
<protein>
    <recommendedName>
        <fullName evidence="10">Imidazole glycerol phosphate synthase subunit HisH</fullName>
        <ecNumber evidence="10">4.3.2.10</ecNumber>
    </recommendedName>
    <alternativeName>
        <fullName evidence="10">IGP synthase glutaminase subunit</fullName>
        <ecNumber evidence="10">3.5.1.2</ecNumber>
    </alternativeName>
    <alternativeName>
        <fullName evidence="10">IGP synthase subunit HisH</fullName>
    </alternativeName>
    <alternativeName>
        <fullName evidence="10">ImGP synthase subunit HisH</fullName>
        <shortName evidence="10">IGPS subunit HisH</shortName>
    </alternativeName>
</protein>
<accession>A0A094X7R1</accession>
<evidence type="ECO:0000256" key="11">
    <source>
        <dbReference type="PIRSR" id="PIRSR000495-1"/>
    </source>
</evidence>
<evidence type="ECO:0000256" key="1">
    <source>
        <dbReference type="ARBA" id="ARBA00005091"/>
    </source>
</evidence>
<evidence type="ECO:0000256" key="9">
    <source>
        <dbReference type="ARBA" id="ARBA00049534"/>
    </source>
</evidence>
<keyword evidence="3 10" id="KW-0028">Amino-acid biosynthesis</keyword>
<evidence type="ECO:0000256" key="6">
    <source>
        <dbReference type="ARBA" id="ARBA00023102"/>
    </source>
</evidence>
<dbReference type="PANTHER" id="PTHR42701">
    <property type="entry name" value="IMIDAZOLE GLYCEROL PHOSPHATE SYNTHASE SUBUNIT HISH"/>
    <property type="match status" value="1"/>
</dbReference>
<dbReference type="GO" id="GO:0000105">
    <property type="term" value="P:L-histidine biosynthetic process"/>
    <property type="evidence" value="ECO:0007669"/>
    <property type="project" value="UniProtKB-UniRule"/>
</dbReference>
<dbReference type="HAMAP" id="MF_00278">
    <property type="entry name" value="HisH"/>
    <property type="match status" value="1"/>
</dbReference>
<feature type="active site" description="Nucleophile" evidence="10 11">
    <location>
        <position position="82"/>
    </location>
</feature>
<evidence type="ECO:0000256" key="5">
    <source>
        <dbReference type="ARBA" id="ARBA00022962"/>
    </source>
</evidence>
<evidence type="ECO:0000256" key="2">
    <source>
        <dbReference type="ARBA" id="ARBA00011152"/>
    </source>
</evidence>
<evidence type="ECO:0000256" key="7">
    <source>
        <dbReference type="ARBA" id="ARBA00023239"/>
    </source>
</evidence>
<evidence type="ECO:0000256" key="10">
    <source>
        <dbReference type="HAMAP-Rule" id="MF_00278"/>
    </source>
</evidence>
<keyword evidence="10" id="KW-0963">Cytoplasm</keyword>
<dbReference type="NCBIfam" id="TIGR01855">
    <property type="entry name" value="IMP_synth_hisH"/>
    <property type="match status" value="1"/>
</dbReference>
<evidence type="ECO:0000256" key="3">
    <source>
        <dbReference type="ARBA" id="ARBA00022605"/>
    </source>
</evidence>
<dbReference type="InterPro" id="IPR017926">
    <property type="entry name" value="GATASE"/>
</dbReference>
<dbReference type="UniPathway" id="UPA00031">
    <property type="reaction ID" value="UER00010"/>
</dbReference>
<sequence length="211" mass="23159">MNPKTCVIDYGMGNLFSVVKALETAGHFPYLASSPSEALSAKRIVLPGVGAFGEGMRHLHERGFVPFLREWSGAGKPLLGICLGLQLLFEIGEEFGPHEGLGLFPGKVVPFSPDAGKVPHVGWNQVHFLERHPIREHLPDTSEFYFVHSYHVWDTPRENVIGETDYQKVFPSVVGKGSTLGVQFHPEKSQDAGILILRNFGKVGHAALSGY</sequence>
<keyword evidence="7 10" id="KW-0456">Lyase</keyword>
<dbReference type="Proteomes" id="UP000029452">
    <property type="component" value="Unassembled WGS sequence"/>
</dbReference>
<reference evidence="13 14" key="1">
    <citation type="submission" date="2014-06" db="EMBL/GenBank/DDBJ databases">
        <title>Draft genome sequence of iron oxidizing acidophile Leptospirillum ferriphilum DSM14647.</title>
        <authorList>
            <person name="Cardenas J.P."/>
            <person name="Lazcano M."/>
            <person name="Ossandon F.J."/>
            <person name="Corbett M."/>
            <person name="Holmes D.S."/>
            <person name="Watkin E."/>
        </authorList>
    </citation>
    <scope>NUCLEOTIDE SEQUENCE [LARGE SCALE GENOMIC DNA]</scope>
    <source>
        <strain evidence="13 14">DSM 14647</strain>
    </source>
</reference>
<feature type="domain" description="Glutamine amidotransferase" evidence="12">
    <location>
        <begin position="7"/>
        <end position="199"/>
    </location>
</feature>
<keyword evidence="5 10" id="KW-0315">Glutamine amidotransferase</keyword>
<dbReference type="Pfam" id="PF00117">
    <property type="entry name" value="GATase"/>
    <property type="match status" value="1"/>
</dbReference>
<organism evidence="13 14">
    <name type="scientific">Leptospirillum ferriphilum</name>
    <dbReference type="NCBI Taxonomy" id="178606"/>
    <lineage>
        <taxon>Bacteria</taxon>
        <taxon>Pseudomonadati</taxon>
        <taxon>Nitrospirota</taxon>
        <taxon>Nitrospiria</taxon>
        <taxon>Nitrospirales</taxon>
        <taxon>Nitrospiraceae</taxon>
        <taxon>Leptospirillum</taxon>
    </lineage>
</organism>
<gene>
    <name evidence="10" type="primary">hisH</name>
    <name evidence="13" type="ORF">LptCag_1969</name>
</gene>
<dbReference type="EMBL" id="JPGK01000002">
    <property type="protein sequence ID" value="KGA94539.1"/>
    <property type="molecule type" value="Genomic_DNA"/>
</dbReference>